<name>A0ABP0LLE8_9DINO</name>
<feature type="domain" description="DUF7869" evidence="2">
    <location>
        <begin position="266"/>
        <end position="334"/>
    </location>
</feature>
<evidence type="ECO:0000259" key="2">
    <source>
        <dbReference type="Pfam" id="PF25273"/>
    </source>
</evidence>
<evidence type="ECO:0000313" key="3">
    <source>
        <dbReference type="EMBL" id="CAK9038904.1"/>
    </source>
</evidence>
<accession>A0ABP0LLE8</accession>
<sequence length="520" mass="58847">PTGNLSLCAMNQSAWHWANQETWLVQAFNCSHLSLVEDTETCLESSCSDGEIFLASDEECGRASDDSSPHEEGVFYSSDDEQPPAPKRARYNPRRTDVATVLGKRVCRRALSMLMGIGGSTLQRLRDGADVFTNQVRKPLPKHPTLGFTLRGETEKVWEHILMFFYHIYHSVAEVMPTHWHMVKEEGAKQIETPFPEDDPESVNREEYMQRLVNAIGRTLNTFSMDVESQMIGPGTFSGPRRERLREARSMQAKMQEERELMRPCLHVAGAWAHGWALNLFIADEDLKKDSQCTMEQVARTLDDILLQKKALPTGMNLQCDNTYREAKNQFAVGRVGQLRFVLRQDVDAASLGACEVEEFRGRHREPHGSDVLLLAKRYMADAEPFRVICIVPAEKCAQLRVSFAQPSGVAERRAIAEKLKKNLLSKAPACRSQGSITRDAESYLLGWVSGTWPRIPRPSRYRFLELRRFETGIEGVPAVPWEPPARFRVYTILHENDAEDGDDVIEDDDNDGPVQLVIA</sequence>
<dbReference type="EMBL" id="CAXAMN010012747">
    <property type="protein sequence ID" value="CAK9038904.1"/>
    <property type="molecule type" value="Genomic_DNA"/>
</dbReference>
<dbReference type="Proteomes" id="UP001642484">
    <property type="component" value="Unassembled WGS sequence"/>
</dbReference>
<comment type="caution">
    <text evidence="3">The sequence shown here is derived from an EMBL/GenBank/DDBJ whole genome shotgun (WGS) entry which is preliminary data.</text>
</comment>
<keyword evidence="4" id="KW-1185">Reference proteome</keyword>
<reference evidence="3 4" key="1">
    <citation type="submission" date="2024-02" db="EMBL/GenBank/DDBJ databases">
        <authorList>
            <person name="Chen Y."/>
            <person name="Shah S."/>
            <person name="Dougan E. K."/>
            <person name="Thang M."/>
            <person name="Chan C."/>
        </authorList>
    </citation>
    <scope>NUCLEOTIDE SEQUENCE [LARGE SCALE GENOMIC DNA]</scope>
</reference>
<organism evidence="3 4">
    <name type="scientific">Durusdinium trenchii</name>
    <dbReference type="NCBI Taxonomy" id="1381693"/>
    <lineage>
        <taxon>Eukaryota</taxon>
        <taxon>Sar</taxon>
        <taxon>Alveolata</taxon>
        <taxon>Dinophyceae</taxon>
        <taxon>Suessiales</taxon>
        <taxon>Symbiodiniaceae</taxon>
        <taxon>Durusdinium</taxon>
    </lineage>
</organism>
<protein>
    <recommendedName>
        <fullName evidence="2">DUF7869 domain-containing protein</fullName>
    </recommendedName>
</protein>
<feature type="non-terminal residue" evidence="3">
    <location>
        <position position="1"/>
    </location>
</feature>
<feature type="compositionally biased region" description="Basic and acidic residues" evidence="1">
    <location>
        <begin position="59"/>
        <end position="73"/>
    </location>
</feature>
<feature type="region of interest" description="Disordered" evidence="1">
    <location>
        <begin position="58"/>
        <end position="91"/>
    </location>
</feature>
<evidence type="ECO:0000256" key="1">
    <source>
        <dbReference type="SAM" id="MobiDB-lite"/>
    </source>
</evidence>
<evidence type="ECO:0000313" key="4">
    <source>
        <dbReference type="Proteomes" id="UP001642484"/>
    </source>
</evidence>
<proteinExistence type="predicted"/>
<gene>
    <name evidence="3" type="ORF">CCMP2556_LOCUS21203</name>
</gene>
<dbReference type="Pfam" id="PF25273">
    <property type="entry name" value="DUF7869"/>
    <property type="match status" value="1"/>
</dbReference>
<dbReference type="InterPro" id="IPR057191">
    <property type="entry name" value="DUF7869"/>
</dbReference>